<keyword evidence="5" id="KW-1185">Reference proteome</keyword>
<feature type="domain" description="HTH CENPB-type" evidence="3">
    <location>
        <begin position="219"/>
        <end position="286"/>
    </location>
</feature>
<dbReference type="GO" id="GO:0003677">
    <property type="term" value="F:DNA binding"/>
    <property type="evidence" value="ECO:0007669"/>
    <property type="project" value="UniProtKB-KW"/>
</dbReference>
<dbReference type="VEuPathDB" id="FungiDB:PSHT_09490"/>
<accession>A0A2S4VG96</accession>
<evidence type="ECO:0000259" key="3">
    <source>
        <dbReference type="PROSITE" id="PS51253"/>
    </source>
</evidence>
<dbReference type="PANTHER" id="PTHR19303:SF73">
    <property type="entry name" value="PROTEIN PDC2"/>
    <property type="match status" value="1"/>
</dbReference>
<sequence length="371" mass="41499">MAFQDATQSFVELLRQLRESSLHISCVANTLYAHEGSTQPSLNDATKACEELKLDILENHFGLMKVKYKGRQSQLTAKMNRGESLTADEEEWLDGEGNLVSGELLISRLSTISSASGDQSICLSSDDKAIPTDNGSSMKKSTNPIKESSLEKSAISNASYAEKVQVLDWHHKNGKNQTKTCKYFKNIFPQLKIEQPLLSKWLKAEDSIREKHQQSSHNATNGSETLAYPKVEAALSEWMTQAIHYGIPVSGEILKENWRDFAWLDGIPSEEWLNEIIRMQEITKDYKLKDIFNMDKTGLFYSMPPDVGLAFKATHGVKSNKTRRTLALTCNADGSEKRPPLFIGKSKKPNVSKDTRLIIITTNTPTTLPLG</sequence>
<dbReference type="PROSITE" id="PS51253">
    <property type="entry name" value="HTH_CENPB"/>
    <property type="match status" value="1"/>
</dbReference>
<dbReference type="GO" id="GO:0005634">
    <property type="term" value="C:nucleus"/>
    <property type="evidence" value="ECO:0007669"/>
    <property type="project" value="TreeGrafter"/>
</dbReference>
<evidence type="ECO:0000256" key="1">
    <source>
        <dbReference type="ARBA" id="ARBA00023125"/>
    </source>
</evidence>
<dbReference type="Proteomes" id="UP000238274">
    <property type="component" value="Unassembled WGS sequence"/>
</dbReference>
<comment type="caution">
    <text evidence="4">The sequence shown here is derived from an EMBL/GenBank/DDBJ whole genome shotgun (WGS) entry which is preliminary data.</text>
</comment>
<keyword evidence="1" id="KW-0238">DNA-binding</keyword>
<gene>
    <name evidence="4" type="ORF">PSHT_09490</name>
</gene>
<dbReference type="Gene3D" id="1.10.10.60">
    <property type="entry name" value="Homeodomain-like"/>
    <property type="match status" value="1"/>
</dbReference>
<evidence type="ECO:0000313" key="4">
    <source>
        <dbReference type="EMBL" id="POW08576.1"/>
    </source>
</evidence>
<organism evidence="4 5">
    <name type="scientific">Puccinia striiformis</name>
    <dbReference type="NCBI Taxonomy" id="27350"/>
    <lineage>
        <taxon>Eukaryota</taxon>
        <taxon>Fungi</taxon>
        <taxon>Dikarya</taxon>
        <taxon>Basidiomycota</taxon>
        <taxon>Pucciniomycotina</taxon>
        <taxon>Pucciniomycetes</taxon>
        <taxon>Pucciniales</taxon>
        <taxon>Pucciniaceae</taxon>
        <taxon>Puccinia</taxon>
    </lineage>
</organism>
<dbReference type="InterPro" id="IPR050863">
    <property type="entry name" value="CenT-Element_Derived"/>
</dbReference>
<dbReference type="OrthoDB" id="2507670at2759"/>
<dbReference type="InterPro" id="IPR006600">
    <property type="entry name" value="HTH_CenpB_DNA-bd_dom"/>
</dbReference>
<dbReference type="VEuPathDB" id="FungiDB:PSTT_16574"/>
<reference evidence="5" key="2">
    <citation type="journal article" date="2018" name="BMC Genomics">
        <title>Genomic insights into host adaptation between the wheat stripe rust pathogen (Puccinia striiformis f. sp. tritici) and the barley stripe rust pathogen (Puccinia striiformis f. sp. hordei).</title>
        <authorList>
            <person name="Xia C."/>
            <person name="Wang M."/>
            <person name="Yin C."/>
            <person name="Cornejo O.E."/>
            <person name="Hulbert S.H."/>
            <person name="Chen X."/>
        </authorList>
    </citation>
    <scope>NUCLEOTIDE SEQUENCE [LARGE SCALE GENOMIC DNA]</scope>
    <source>
        <strain evidence="5">93TX-2</strain>
    </source>
</reference>
<dbReference type="Pfam" id="PF03221">
    <property type="entry name" value="HTH_Tnp_Tc5"/>
    <property type="match status" value="1"/>
</dbReference>
<dbReference type="InterPro" id="IPR004875">
    <property type="entry name" value="DDE_SF_endonuclease_dom"/>
</dbReference>
<proteinExistence type="predicted"/>
<feature type="region of interest" description="Disordered" evidence="2">
    <location>
        <begin position="126"/>
        <end position="148"/>
    </location>
</feature>
<dbReference type="SUPFAM" id="SSF46689">
    <property type="entry name" value="Homeodomain-like"/>
    <property type="match status" value="1"/>
</dbReference>
<dbReference type="Pfam" id="PF03184">
    <property type="entry name" value="DDE_1"/>
    <property type="match status" value="1"/>
</dbReference>
<dbReference type="EMBL" id="PKSM01000135">
    <property type="protein sequence ID" value="POW08576.1"/>
    <property type="molecule type" value="Genomic_DNA"/>
</dbReference>
<evidence type="ECO:0000313" key="5">
    <source>
        <dbReference type="Proteomes" id="UP000238274"/>
    </source>
</evidence>
<dbReference type="PANTHER" id="PTHR19303">
    <property type="entry name" value="TRANSPOSON"/>
    <property type="match status" value="1"/>
</dbReference>
<name>A0A2S4VG96_9BASI</name>
<protein>
    <recommendedName>
        <fullName evidence="3">HTH CENPB-type domain-containing protein</fullName>
    </recommendedName>
</protein>
<evidence type="ECO:0000256" key="2">
    <source>
        <dbReference type="SAM" id="MobiDB-lite"/>
    </source>
</evidence>
<feature type="compositionally biased region" description="Polar residues" evidence="2">
    <location>
        <begin position="133"/>
        <end position="146"/>
    </location>
</feature>
<dbReference type="AlphaFoldDB" id="A0A2S4VG96"/>
<reference evidence="4 5" key="1">
    <citation type="submission" date="2017-12" db="EMBL/GenBank/DDBJ databases">
        <title>Gene loss provides genomic basis for host adaptation in cereal stripe rust fungi.</title>
        <authorList>
            <person name="Xia C."/>
        </authorList>
    </citation>
    <scope>NUCLEOTIDE SEQUENCE [LARGE SCALE GENOMIC DNA]</scope>
    <source>
        <strain evidence="4 5">93TX-2</strain>
    </source>
</reference>
<dbReference type="InterPro" id="IPR009057">
    <property type="entry name" value="Homeodomain-like_sf"/>
</dbReference>
<reference evidence="5" key="3">
    <citation type="journal article" date="2018" name="Mol. Plant Microbe Interact.">
        <title>Genome sequence resources for the wheat stripe rust pathogen (Puccinia striiformis f. sp. tritici) and the barley stripe rust pathogen (Puccinia striiformis f. sp. hordei).</title>
        <authorList>
            <person name="Xia C."/>
            <person name="Wang M."/>
            <person name="Yin C."/>
            <person name="Cornejo O.E."/>
            <person name="Hulbert S.H."/>
            <person name="Chen X."/>
        </authorList>
    </citation>
    <scope>NUCLEOTIDE SEQUENCE [LARGE SCALE GENOMIC DNA]</scope>
    <source>
        <strain evidence="5">93TX-2</strain>
    </source>
</reference>